<evidence type="ECO:0000313" key="1">
    <source>
        <dbReference type="EMBL" id="AES96074.1"/>
    </source>
</evidence>
<keyword evidence="3" id="KW-1185">Reference proteome</keyword>
<dbReference type="HOGENOM" id="CLU_3071719_0_0_1"/>
<proteinExistence type="predicted"/>
<dbReference type="Proteomes" id="UP000002051">
    <property type="component" value="Chromosome 5"/>
</dbReference>
<protein>
    <submittedName>
        <fullName evidence="1 2">Uncharacterized protein</fullName>
    </submittedName>
</protein>
<reference evidence="1 3" key="2">
    <citation type="journal article" date="2014" name="BMC Genomics">
        <title>An improved genome release (version Mt4.0) for the model legume Medicago truncatula.</title>
        <authorList>
            <person name="Tang H."/>
            <person name="Krishnakumar V."/>
            <person name="Bidwell S."/>
            <person name="Rosen B."/>
            <person name="Chan A."/>
            <person name="Zhou S."/>
            <person name="Gentzbittel L."/>
            <person name="Childs K.L."/>
            <person name="Yandell M."/>
            <person name="Gundlach H."/>
            <person name="Mayer K.F."/>
            <person name="Schwartz D.C."/>
            <person name="Town C.D."/>
        </authorList>
    </citation>
    <scope>GENOME REANNOTATION</scope>
    <source>
        <strain evidence="2 3">cv. Jemalong A17</strain>
    </source>
</reference>
<dbReference type="EnsemblPlants" id="AES96074">
    <property type="protein sequence ID" value="AES96074"/>
    <property type="gene ID" value="MTR_5g032950"/>
</dbReference>
<dbReference type="PaxDb" id="3880-AES96074"/>
<reference evidence="1 3" key="1">
    <citation type="journal article" date="2011" name="Nature">
        <title>The Medicago genome provides insight into the evolution of rhizobial symbioses.</title>
        <authorList>
            <person name="Young N.D."/>
            <person name="Debelle F."/>
            <person name="Oldroyd G.E."/>
            <person name="Geurts R."/>
            <person name="Cannon S.B."/>
            <person name="Udvardi M.K."/>
            <person name="Benedito V.A."/>
            <person name="Mayer K.F."/>
            <person name="Gouzy J."/>
            <person name="Schoof H."/>
            <person name="Van de Peer Y."/>
            <person name="Proost S."/>
            <person name="Cook D.R."/>
            <person name="Meyers B.C."/>
            <person name="Spannagl M."/>
            <person name="Cheung F."/>
            <person name="De Mita S."/>
            <person name="Krishnakumar V."/>
            <person name="Gundlach H."/>
            <person name="Zhou S."/>
            <person name="Mudge J."/>
            <person name="Bharti A.K."/>
            <person name="Murray J.D."/>
            <person name="Naoumkina M.A."/>
            <person name="Rosen B."/>
            <person name="Silverstein K.A."/>
            <person name="Tang H."/>
            <person name="Rombauts S."/>
            <person name="Zhao P.X."/>
            <person name="Zhou P."/>
            <person name="Barbe V."/>
            <person name="Bardou P."/>
            <person name="Bechner M."/>
            <person name="Bellec A."/>
            <person name="Berger A."/>
            <person name="Berges H."/>
            <person name="Bidwell S."/>
            <person name="Bisseling T."/>
            <person name="Choisne N."/>
            <person name="Couloux A."/>
            <person name="Denny R."/>
            <person name="Deshpande S."/>
            <person name="Dai X."/>
            <person name="Doyle J.J."/>
            <person name="Dudez A.M."/>
            <person name="Farmer A.D."/>
            <person name="Fouteau S."/>
            <person name="Franken C."/>
            <person name="Gibelin C."/>
            <person name="Gish J."/>
            <person name="Goldstein S."/>
            <person name="Gonzalez A.J."/>
            <person name="Green P.J."/>
            <person name="Hallab A."/>
            <person name="Hartog M."/>
            <person name="Hua A."/>
            <person name="Humphray S.J."/>
            <person name="Jeong D.H."/>
            <person name="Jing Y."/>
            <person name="Jocker A."/>
            <person name="Kenton S.M."/>
            <person name="Kim D.J."/>
            <person name="Klee K."/>
            <person name="Lai H."/>
            <person name="Lang C."/>
            <person name="Lin S."/>
            <person name="Macmil S.L."/>
            <person name="Magdelenat G."/>
            <person name="Matthews L."/>
            <person name="McCorrison J."/>
            <person name="Monaghan E.L."/>
            <person name="Mun J.H."/>
            <person name="Najar F.Z."/>
            <person name="Nicholson C."/>
            <person name="Noirot C."/>
            <person name="O'Bleness M."/>
            <person name="Paule C.R."/>
            <person name="Poulain J."/>
            <person name="Prion F."/>
            <person name="Qin B."/>
            <person name="Qu C."/>
            <person name="Retzel E.F."/>
            <person name="Riddle C."/>
            <person name="Sallet E."/>
            <person name="Samain S."/>
            <person name="Samson N."/>
            <person name="Sanders I."/>
            <person name="Saurat O."/>
            <person name="Scarpelli C."/>
            <person name="Schiex T."/>
            <person name="Segurens B."/>
            <person name="Severin A.J."/>
            <person name="Sherrier D.J."/>
            <person name="Shi R."/>
            <person name="Sims S."/>
            <person name="Singer S.R."/>
            <person name="Sinharoy S."/>
            <person name="Sterck L."/>
            <person name="Viollet A."/>
            <person name="Wang B.B."/>
            <person name="Wang K."/>
            <person name="Wang M."/>
            <person name="Wang X."/>
            <person name="Warfsmann J."/>
            <person name="Weissenbach J."/>
            <person name="White D.D."/>
            <person name="White J.D."/>
            <person name="Wiley G.B."/>
            <person name="Wincker P."/>
            <person name="Xing Y."/>
            <person name="Yang L."/>
            <person name="Yao Z."/>
            <person name="Ying F."/>
            <person name="Zhai J."/>
            <person name="Zhou L."/>
            <person name="Zuber A."/>
            <person name="Denarie J."/>
            <person name="Dixon R.A."/>
            <person name="May G.D."/>
            <person name="Schwartz D.C."/>
            <person name="Rogers J."/>
            <person name="Quetier F."/>
            <person name="Town C.D."/>
            <person name="Roe B.A."/>
        </authorList>
    </citation>
    <scope>NUCLEOTIDE SEQUENCE [LARGE SCALE GENOMIC DNA]</scope>
    <source>
        <strain evidence="1">A17</strain>
        <strain evidence="2 3">cv. Jemalong A17</strain>
    </source>
</reference>
<dbReference type="EMBL" id="CM001221">
    <property type="protein sequence ID" value="AES96074.1"/>
    <property type="molecule type" value="Genomic_DNA"/>
</dbReference>
<reference evidence="2" key="3">
    <citation type="submission" date="2015-04" db="UniProtKB">
        <authorList>
            <consortium name="EnsemblPlants"/>
        </authorList>
    </citation>
    <scope>IDENTIFICATION</scope>
    <source>
        <strain evidence="2">cv. Jemalong A17</strain>
    </source>
</reference>
<gene>
    <name evidence="1" type="ordered locus">MTR_5g032950</name>
</gene>
<organism evidence="1 3">
    <name type="scientific">Medicago truncatula</name>
    <name type="common">Barrel medic</name>
    <name type="synonym">Medicago tribuloides</name>
    <dbReference type="NCBI Taxonomy" id="3880"/>
    <lineage>
        <taxon>Eukaryota</taxon>
        <taxon>Viridiplantae</taxon>
        <taxon>Streptophyta</taxon>
        <taxon>Embryophyta</taxon>
        <taxon>Tracheophyta</taxon>
        <taxon>Spermatophyta</taxon>
        <taxon>Magnoliopsida</taxon>
        <taxon>eudicotyledons</taxon>
        <taxon>Gunneridae</taxon>
        <taxon>Pentapetalae</taxon>
        <taxon>rosids</taxon>
        <taxon>fabids</taxon>
        <taxon>Fabales</taxon>
        <taxon>Fabaceae</taxon>
        <taxon>Papilionoideae</taxon>
        <taxon>50 kb inversion clade</taxon>
        <taxon>NPAAA clade</taxon>
        <taxon>Hologalegina</taxon>
        <taxon>IRL clade</taxon>
        <taxon>Trifolieae</taxon>
        <taxon>Medicago</taxon>
    </lineage>
</organism>
<name>G7JYW4_MEDTR</name>
<evidence type="ECO:0000313" key="3">
    <source>
        <dbReference type="Proteomes" id="UP000002051"/>
    </source>
</evidence>
<sequence>MGLQLGVAKWMDWMDMDLDLNGWIKKGRGKFIEGRPVQKEETLQQHDRSHIGL</sequence>
<dbReference type="AlphaFoldDB" id="G7JYW4"/>
<evidence type="ECO:0000313" key="2">
    <source>
        <dbReference type="EnsemblPlants" id="AES96074"/>
    </source>
</evidence>
<accession>G7JYW4</accession>